<dbReference type="Proteomes" id="UP001341840">
    <property type="component" value="Unassembled WGS sequence"/>
</dbReference>
<feature type="non-terminal residue" evidence="1">
    <location>
        <position position="1"/>
    </location>
</feature>
<proteinExistence type="predicted"/>
<name>A0ABU6WS86_9FABA</name>
<sequence>GQRMTFTQQVQSFQRTINQLKATMDDMNLSQYLAKSLALVNHESNDYINNYLL</sequence>
<reference evidence="1 2" key="1">
    <citation type="journal article" date="2023" name="Plants (Basel)">
        <title>Bridging the Gap: Combining Genomics and Transcriptomics Approaches to Understand Stylosanthes scabra, an Orphan Legume from the Brazilian Caatinga.</title>
        <authorList>
            <person name="Ferreira-Neto J.R.C."/>
            <person name="da Silva M.D."/>
            <person name="Binneck E."/>
            <person name="de Melo N.F."/>
            <person name="da Silva R.H."/>
            <person name="de Melo A.L.T.M."/>
            <person name="Pandolfi V."/>
            <person name="Bustamante F.O."/>
            <person name="Brasileiro-Vidal A.C."/>
            <person name="Benko-Iseppon A.M."/>
        </authorList>
    </citation>
    <scope>NUCLEOTIDE SEQUENCE [LARGE SCALE GENOMIC DNA]</scope>
    <source>
        <tissue evidence="1">Leaves</tissue>
    </source>
</reference>
<comment type="caution">
    <text evidence="1">The sequence shown here is derived from an EMBL/GenBank/DDBJ whole genome shotgun (WGS) entry which is preliminary data.</text>
</comment>
<gene>
    <name evidence="1" type="ORF">PIB30_073694</name>
</gene>
<evidence type="ECO:0000313" key="1">
    <source>
        <dbReference type="EMBL" id="MED6187145.1"/>
    </source>
</evidence>
<protein>
    <submittedName>
        <fullName evidence="1">Uncharacterized protein</fullName>
    </submittedName>
</protein>
<accession>A0ABU6WS86</accession>
<evidence type="ECO:0000313" key="2">
    <source>
        <dbReference type="Proteomes" id="UP001341840"/>
    </source>
</evidence>
<dbReference type="EMBL" id="JASCZI010182142">
    <property type="protein sequence ID" value="MED6187145.1"/>
    <property type="molecule type" value="Genomic_DNA"/>
</dbReference>
<organism evidence="1 2">
    <name type="scientific">Stylosanthes scabra</name>
    <dbReference type="NCBI Taxonomy" id="79078"/>
    <lineage>
        <taxon>Eukaryota</taxon>
        <taxon>Viridiplantae</taxon>
        <taxon>Streptophyta</taxon>
        <taxon>Embryophyta</taxon>
        <taxon>Tracheophyta</taxon>
        <taxon>Spermatophyta</taxon>
        <taxon>Magnoliopsida</taxon>
        <taxon>eudicotyledons</taxon>
        <taxon>Gunneridae</taxon>
        <taxon>Pentapetalae</taxon>
        <taxon>rosids</taxon>
        <taxon>fabids</taxon>
        <taxon>Fabales</taxon>
        <taxon>Fabaceae</taxon>
        <taxon>Papilionoideae</taxon>
        <taxon>50 kb inversion clade</taxon>
        <taxon>dalbergioids sensu lato</taxon>
        <taxon>Dalbergieae</taxon>
        <taxon>Pterocarpus clade</taxon>
        <taxon>Stylosanthes</taxon>
    </lineage>
</organism>
<keyword evidence="2" id="KW-1185">Reference proteome</keyword>